<keyword evidence="3" id="KW-0804">Transcription</keyword>
<dbReference type="Gene3D" id="1.10.357.10">
    <property type="entry name" value="Tetracycline Repressor, domain 2"/>
    <property type="match status" value="1"/>
</dbReference>
<dbReference type="InterPro" id="IPR050109">
    <property type="entry name" value="HTH-type_TetR-like_transc_reg"/>
</dbReference>
<dbReference type="PANTHER" id="PTHR30055">
    <property type="entry name" value="HTH-TYPE TRANSCRIPTIONAL REGULATOR RUTR"/>
    <property type="match status" value="1"/>
</dbReference>
<keyword evidence="2 4" id="KW-0238">DNA-binding</keyword>
<dbReference type="Pfam" id="PF00440">
    <property type="entry name" value="TetR_N"/>
    <property type="match status" value="1"/>
</dbReference>
<dbReference type="PROSITE" id="PS50977">
    <property type="entry name" value="HTH_TETR_2"/>
    <property type="match status" value="1"/>
</dbReference>
<name>A0A1H4XCK6_9ACTN</name>
<sequence>MAKQPRALRTYEQVLNAAAQEFAQHGYAEANLQRIAERTGMTKGALYGHFPSKRALATALVDHLEAATDHLLGGACAECGPPLDRLRSLLLALAVRIRRDVRMRAALRLVTETAQGAAKPPRLMDGVHERALELVLSAQQAGQVDPALPPEPVADLVVVVLFGAHCTDYARDGGDLPTRLGVLWDILVRALPPTRTAA</sequence>
<organism evidence="6 7">
    <name type="scientific">Streptomyces misionensis</name>
    <dbReference type="NCBI Taxonomy" id="67331"/>
    <lineage>
        <taxon>Bacteria</taxon>
        <taxon>Bacillati</taxon>
        <taxon>Actinomycetota</taxon>
        <taxon>Actinomycetes</taxon>
        <taxon>Kitasatosporales</taxon>
        <taxon>Streptomycetaceae</taxon>
        <taxon>Streptomyces</taxon>
    </lineage>
</organism>
<evidence type="ECO:0000313" key="6">
    <source>
        <dbReference type="EMBL" id="SED02541.1"/>
    </source>
</evidence>
<dbReference type="InterPro" id="IPR036271">
    <property type="entry name" value="Tet_transcr_reg_TetR-rel_C_sf"/>
</dbReference>
<dbReference type="SUPFAM" id="SSF48498">
    <property type="entry name" value="Tetracyclin repressor-like, C-terminal domain"/>
    <property type="match status" value="1"/>
</dbReference>
<dbReference type="AlphaFoldDB" id="A0A1H4XCK6"/>
<dbReference type="GO" id="GO:0003700">
    <property type="term" value="F:DNA-binding transcription factor activity"/>
    <property type="evidence" value="ECO:0007669"/>
    <property type="project" value="TreeGrafter"/>
</dbReference>
<gene>
    <name evidence="6" type="ORF">SAMN04490357_3579</name>
</gene>
<accession>A0A1H4XCK6</accession>
<keyword evidence="1" id="KW-0805">Transcription regulation</keyword>
<evidence type="ECO:0000259" key="5">
    <source>
        <dbReference type="PROSITE" id="PS50977"/>
    </source>
</evidence>
<dbReference type="RefSeq" id="WP_070023790.1">
    <property type="nucleotide sequence ID" value="NZ_FNTD01000004.1"/>
</dbReference>
<dbReference type="InterPro" id="IPR009057">
    <property type="entry name" value="Homeodomain-like_sf"/>
</dbReference>
<evidence type="ECO:0000256" key="1">
    <source>
        <dbReference type="ARBA" id="ARBA00023015"/>
    </source>
</evidence>
<evidence type="ECO:0000256" key="4">
    <source>
        <dbReference type="PROSITE-ProRule" id="PRU00335"/>
    </source>
</evidence>
<feature type="DNA-binding region" description="H-T-H motif" evidence="4">
    <location>
        <begin position="31"/>
        <end position="50"/>
    </location>
</feature>
<dbReference type="PRINTS" id="PR00455">
    <property type="entry name" value="HTHTETR"/>
</dbReference>
<evidence type="ECO:0000256" key="3">
    <source>
        <dbReference type="ARBA" id="ARBA00023163"/>
    </source>
</evidence>
<reference evidence="6 7" key="1">
    <citation type="submission" date="2016-10" db="EMBL/GenBank/DDBJ databases">
        <authorList>
            <person name="de Groot N.N."/>
        </authorList>
    </citation>
    <scope>NUCLEOTIDE SEQUENCE [LARGE SCALE GENOMIC DNA]</scope>
    <source>
        <strain evidence="6 7">DSM 40306</strain>
    </source>
</reference>
<dbReference type="SUPFAM" id="SSF46689">
    <property type="entry name" value="Homeodomain-like"/>
    <property type="match status" value="1"/>
</dbReference>
<evidence type="ECO:0000313" key="7">
    <source>
        <dbReference type="Proteomes" id="UP000182375"/>
    </source>
</evidence>
<evidence type="ECO:0000256" key="2">
    <source>
        <dbReference type="ARBA" id="ARBA00023125"/>
    </source>
</evidence>
<proteinExistence type="predicted"/>
<protein>
    <submittedName>
        <fullName evidence="6">DNA-binding transcriptional regulator, AcrR family</fullName>
    </submittedName>
</protein>
<feature type="domain" description="HTH tetR-type" evidence="5">
    <location>
        <begin position="8"/>
        <end position="68"/>
    </location>
</feature>
<dbReference type="InterPro" id="IPR001647">
    <property type="entry name" value="HTH_TetR"/>
</dbReference>
<dbReference type="Proteomes" id="UP000182375">
    <property type="component" value="Unassembled WGS sequence"/>
</dbReference>
<dbReference type="GO" id="GO:0000976">
    <property type="term" value="F:transcription cis-regulatory region binding"/>
    <property type="evidence" value="ECO:0007669"/>
    <property type="project" value="TreeGrafter"/>
</dbReference>
<dbReference type="STRING" id="67331.SAMN04490357_3579"/>
<dbReference type="EMBL" id="FNTD01000004">
    <property type="protein sequence ID" value="SED02541.1"/>
    <property type="molecule type" value="Genomic_DNA"/>
</dbReference>
<dbReference type="GeneID" id="95512717"/>
<dbReference type="PANTHER" id="PTHR30055:SF234">
    <property type="entry name" value="HTH-TYPE TRANSCRIPTIONAL REGULATOR BETI"/>
    <property type="match status" value="1"/>
</dbReference>